<comment type="caution">
    <text evidence="1">The sequence shown here is derived from an EMBL/GenBank/DDBJ whole genome shotgun (WGS) entry which is preliminary data.</text>
</comment>
<reference evidence="1 2" key="1">
    <citation type="submission" date="2019-03" db="EMBL/GenBank/DDBJ databases">
        <title>Genomic Encyclopedia of Type Strains, Phase IV (KMG-IV): sequencing the most valuable type-strain genomes for metagenomic binning, comparative biology and taxonomic classification.</title>
        <authorList>
            <person name="Goeker M."/>
        </authorList>
    </citation>
    <scope>NUCLEOTIDE SEQUENCE [LARGE SCALE GENOMIC DNA]</scope>
    <source>
        <strain evidence="1 2">DSM 1837</strain>
    </source>
</reference>
<protein>
    <submittedName>
        <fullName evidence="1">Uncharacterized protein</fullName>
    </submittedName>
</protein>
<accession>A0A4R2N404</accession>
<evidence type="ECO:0000313" key="2">
    <source>
        <dbReference type="Proteomes" id="UP000295182"/>
    </source>
</evidence>
<keyword evidence="2" id="KW-1185">Reference proteome</keyword>
<evidence type="ECO:0000313" key="1">
    <source>
        <dbReference type="EMBL" id="TCP15070.1"/>
    </source>
</evidence>
<dbReference type="AlphaFoldDB" id="A0A4R2N404"/>
<sequence length="80" mass="9280">MTMTLTEAKAMVRDIRADLSTRSNDSLVEITWLHIMFKENAPVKFRRSYGWSKTLAQRLLDARLGKPRQIVKRDDSEVSV</sequence>
<proteinExistence type="predicted"/>
<name>A0A4R2N404_9BURK</name>
<dbReference type="Proteomes" id="UP000295182">
    <property type="component" value="Unassembled WGS sequence"/>
</dbReference>
<gene>
    <name evidence="1" type="ORF">EV674_12668</name>
</gene>
<dbReference type="EMBL" id="SLXH01000026">
    <property type="protein sequence ID" value="TCP15070.1"/>
    <property type="molecule type" value="Genomic_DNA"/>
</dbReference>
<organism evidence="1 2">
    <name type="scientific">Simplicispira metamorpha</name>
    <dbReference type="NCBI Taxonomy" id="80881"/>
    <lineage>
        <taxon>Bacteria</taxon>
        <taxon>Pseudomonadati</taxon>
        <taxon>Pseudomonadota</taxon>
        <taxon>Betaproteobacteria</taxon>
        <taxon>Burkholderiales</taxon>
        <taxon>Comamonadaceae</taxon>
        <taxon>Simplicispira</taxon>
    </lineage>
</organism>